<evidence type="ECO:0000259" key="2">
    <source>
        <dbReference type="Pfam" id="PF25797"/>
    </source>
</evidence>
<keyword evidence="3" id="KW-0238">DNA-binding</keyword>
<proteinExistence type="predicted"/>
<comment type="caution">
    <text evidence="3">The sequence shown here is derived from an EMBL/GenBank/DDBJ whole genome shotgun (WGS) entry which is preliminary data.</text>
</comment>
<dbReference type="Proteomes" id="UP000685013">
    <property type="component" value="Chromosome 1"/>
</dbReference>
<dbReference type="AlphaFoldDB" id="A0AAV6P8Z9"/>
<dbReference type="Pfam" id="PF25797">
    <property type="entry name" value="PDF2_C"/>
    <property type="match status" value="1"/>
</dbReference>
<organism evidence="3 4">
    <name type="scientific">Cucurbita argyrosperma subsp. sororia</name>
    <dbReference type="NCBI Taxonomy" id="37648"/>
    <lineage>
        <taxon>Eukaryota</taxon>
        <taxon>Viridiplantae</taxon>
        <taxon>Streptophyta</taxon>
        <taxon>Embryophyta</taxon>
        <taxon>Tracheophyta</taxon>
        <taxon>Spermatophyta</taxon>
        <taxon>Magnoliopsida</taxon>
        <taxon>eudicotyledons</taxon>
        <taxon>Gunneridae</taxon>
        <taxon>Pentapetalae</taxon>
        <taxon>rosids</taxon>
        <taxon>fabids</taxon>
        <taxon>Cucurbitales</taxon>
        <taxon>Cucurbitaceae</taxon>
        <taxon>Cucurbiteae</taxon>
        <taxon>Cucurbita</taxon>
    </lineage>
</organism>
<dbReference type="EMBL" id="JAGKQH010000001">
    <property type="protein sequence ID" value="KAG6607813.1"/>
    <property type="molecule type" value="Genomic_DNA"/>
</dbReference>
<sequence>MRVKRRATSDVTRGQECSSSGNPDWKNHIWKPTVHKAEHVHRILRDLLQEIQGSRDCEGKILMDNNYPQYNEGAGSSHTSNSPQCASNFNIFDQSASNSNSNVKGNELHRASDLLMAVSVCTEANFSRIADLADTAMDELIKAALDGDPIWMPQQNEEAESYYTLLDIMKMVEWDILSFGYVITELACIINGNDSRNRVSIIQVNSSPRKVEIFYLQESYFDATGSYIVYAPVDLFAMSILLRGGNPDNVAILSSGFVVLPDNLKMNGQEVEADSSIVTVALNIVDHSITERIPFDSMVSMHRIMNETVASIKQAFQVSSLFLVECGGKTLRNFLCESVEFDYSYKVQYLNFSTATLTTLRRAKLDELQV</sequence>
<dbReference type="GO" id="GO:0003677">
    <property type="term" value="F:DNA binding"/>
    <property type="evidence" value="ECO:0007669"/>
    <property type="project" value="UniProtKB-KW"/>
</dbReference>
<evidence type="ECO:0000313" key="3">
    <source>
        <dbReference type="EMBL" id="KAG6607813.1"/>
    </source>
</evidence>
<accession>A0AAV6P8Z9</accession>
<dbReference type="InterPro" id="IPR042160">
    <property type="entry name" value="HD-Zip_IV"/>
</dbReference>
<reference evidence="3 4" key="1">
    <citation type="journal article" date="2021" name="Hortic Res">
        <title>The domestication of Cucurbita argyrosperma as revealed by the genome of its wild relative.</title>
        <authorList>
            <person name="Barrera-Redondo J."/>
            <person name="Sanchez-de la Vega G."/>
            <person name="Aguirre-Liguori J.A."/>
            <person name="Castellanos-Morales G."/>
            <person name="Gutierrez-Guerrero Y.T."/>
            <person name="Aguirre-Dugua X."/>
            <person name="Aguirre-Planter E."/>
            <person name="Tenaillon M.I."/>
            <person name="Lira-Saade R."/>
            <person name="Eguiarte L.E."/>
        </authorList>
    </citation>
    <scope>NUCLEOTIDE SEQUENCE [LARGE SCALE GENOMIC DNA]</scope>
    <source>
        <strain evidence="3">JBR-2021</strain>
    </source>
</reference>
<name>A0AAV6P8Z9_9ROSI</name>
<protein>
    <submittedName>
        <fullName evidence="3">Homeobox-leucine zipper protein ROC1</fullName>
    </submittedName>
</protein>
<gene>
    <name evidence="3" type="primary">ROC1</name>
    <name evidence="3" type="ORF">SDJN03_01155</name>
</gene>
<feature type="compositionally biased region" description="Polar residues" evidence="1">
    <location>
        <begin position="9"/>
        <end position="22"/>
    </location>
</feature>
<evidence type="ECO:0000313" key="4">
    <source>
        <dbReference type="Proteomes" id="UP000685013"/>
    </source>
</evidence>
<feature type="domain" description="HD-Zip IV C-terminal" evidence="2">
    <location>
        <begin position="150"/>
        <end position="317"/>
    </location>
</feature>
<feature type="region of interest" description="Disordered" evidence="1">
    <location>
        <begin position="1"/>
        <end position="27"/>
    </location>
</feature>
<keyword evidence="3" id="KW-0371">Homeobox</keyword>
<dbReference type="InterPro" id="IPR057993">
    <property type="entry name" value="HD-Zip_IV_C"/>
</dbReference>
<feature type="non-terminal residue" evidence="3">
    <location>
        <position position="1"/>
    </location>
</feature>
<evidence type="ECO:0000256" key="1">
    <source>
        <dbReference type="SAM" id="MobiDB-lite"/>
    </source>
</evidence>
<dbReference type="PANTHER" id="PTHR45654:SF48">
    <property type="entry name" value="START DOMAIN-CONTAINING PROTEIN"/>
    <property type="match status" value="1"/>
</dbReference>
<dbReference type="PANTHER" id="PTHR45654">
    <property type="entry name" value="HOMEOBOX-LEUCINE ZIPPER PROTEIN MERISTEM L1"/>
    <property type="match status" value="1"/>
</dbReference>
<keyword evidence="4" id="KW-1185">Reference proteome</keyword>